<dbReference type="EMBL" id="CP110226">
    <property type="protein sequence ID" value="UZD21758.1"/>
    <property type="molecule type" value="Genomic_DNA"/>
</dbReference>
<keyword evidence="3" id="KW-1185">Reference proteome</keyword>
<evidence type="ECO:0000259" key="1">
    <source>
        <dbReference type="Pfam" id="PF13649"/>
    </source>
</evidence>
<dbReference type="GO" id="GO:0032259">
    <property type="term" value="P:methylation"/>
    <property type="evidence" value="ECO:0007669"/>
    <property type="project" value="UniProtKB-KW"/>
</dbReference>
<accession>A0ABY6MDC6</accession>
<evidence type="ECO:0000313" key="3">
    <source>
        <dbReference type="Proteomes" id="UP001163156"/>
    </source>
</evidence>
<organism evidence="2 3">
    <name type="scientific">Algoriphagus halophytocola</name>
    <dbReference type="NCBI Taxonomy" id="2991499"/>
    <lineage>
        <taxon>Bacteria</taxon>
        <taxon>Pseudomonadati</taxon>
        <taxon>Bacteroidota</taxon>
        <taxon>Cytophagia</taxon>
        <taxon>Cytophagales</taxon>
        <taxon>Cyclobacteriaceae</taxon>
        <taxon>Algoriphagus</taxon>
    </lineage>
</organism>
<dbReference type="Pfam" id="PF13649">
    <property type="entry name" value="Methyltransf_25"/>
    <property type="match status" value="1"/>
</dbReference>
<dbReference type="RefSeq" id="WP_264808227.1">
    <property type="nucleotide sequence ID" value="NZ_CP110226.1"/>
</dbReference>
<sequence length="242" mass="28056">MSLFAQRSEEKELMDDLECSGAELSHTLAELKTINRWLGGNYVSTNGLLKICKRYPQDSYTLADIGCGGGDMIKVMQKWADDQKKDINFIGIDANKNIIDLARERLADLPKVTWRVQNVFSEEFSEEKVDISTCTLFTHHFTDSELVGLLKSLKAKSRLGIVINDLHRHWFAFYSIKFLTWLFSKSEMVKHDASLSVLRSFSKSDWEKTLRSAEIDNFEISWHWAFRWQVNIYFSKPSIKIN</sequence>
<dbReference type="InterPro" id="IPR029063">
    <property type="entry name" value="SAM-dependent_MTases_sf"/>
</dbReference>
<name>A0ABY6MDC6_9BACT</name>
<reference evidence="2" key="1">
    <citation type="submission" date="2022-10" db="EMBL/GenBank/DDBJ databases">
        <title>Algoriphagus sp. a novel bacteria isolate from halophytes salicornia europaea.</title>
        <authorList>
            <person name="Peng Y."/>
            <person name="Jiang L."/>
            <person name="Lee J."/>
        </authorList>
    </citation>
    <scope>NUCLEOTIDE SEQUENCE</scope>
    <source>
        <strain evidence="2">TR-M5</strain>
    </source>
</reference>
<dbReference type="GO" id="GO:0008168">
    <property type="term" value="F:methyltransferase activity"/>
    <property type="evidence" value="ECO:0007669"/>
    <property type="project" value="UniProtKB-KW"/>
</dbReference>
<proteinExistence type="predicted"/>
<protein>
    <submittedName>
        <fullName evidence="2">Methyltransferase domain-containing protein</fullName>
    </submittedName>
</protein>
<feature type="domain" description="Methyltransferase" evidence="1">
    <location>
        <begin position="64"/>
        <end position="153"/>
    </location>
</feature>
<dbReference type="Gene3D" id="3.40.50.150">
    <property type="entry name" value="Vaccinia Virus protein VP39"/>
    <property type="match status" value="1"/>
</dbReference>
<keyword evidence="2" id="KW-0489">Methyltransferase</keyword>
<evidence type="ECO:0000313" key="2">
    <source>
        <dbReference type="EMBL" id="UZD21758.1"/>
    </source>
</evidence>
<gene>
    <name evidence="2" type="ORF">OM944_13915</name>
</gene>
<dbReference type="CDD" id="cd02440">
    <property type="entry name" value="AdoMet_MTases"/>
    <property type="match status" value="1"/>
</dbReference>
<dbReference type="InterPro" id="IPR041698">
    <property type="entry name" value="Methyltransf_25"/>
</dbReference>
<keyword evidence="2" id="KW-0808">Transferase</keyword>
<dbReference type="SUPFAM" id="SSF53335">
    <property type="entry name" value="S-adenosyl-L-methionine-dependent methyltransferases"/>
    <property type="match status" value="1"/>
</dbReference>
<dbReference type="Proteomes" id="UP001163156">
    <property type="component" value="Chromosome"/>
</dbReference>